<sequence>MDVNLVNSVVMSTDAPCEMQIERGCREKVANLRSVDVVASPIVLHTLARSNMGVVIVGGRRIKYIRFADDMALLAEEEMILREMLELNDSCEQYGMKINAKKKKKRRRPWS</sequence>
<name>A0ABQ8S054_PERAM</name>
<accession>A0ABQ8S054</accession>
<gene>
    <name evidence="1" type="ORF">ANN_24932</name>
</gene>
<dbReference type="EMBL" id="JAJSOF020000038">
    <property type="protein sequence ID" value="KAJ4427312.1"/>
    <property type="molecule type" value="Genomic_DNA"/>
</dbReference>
<organism evidence="1 2">
    <name type="scientific">Periplaneta americana</name>
    <name type="common">American cockroach</name>
    <name type="synonym">Blatta americana</name>
    <dbReference type="NCBI Taxonomy" id="6978"/>
    <lineage>
        <taxon>Eukaryota</taxon>
        <taxon>Metazoa</taxon>
        <taxon>Ecdysozoa</taxon>
        <taxon>Arthropoda</taxon>
        <taxon>Hexapoda</taxon>
        <taxon>Insecta</taxon>
        <taxon>Pterygota</taxon>
        <taxon>Neoptera</taxon>
        <taxon>Polyneoptera</taxon>
        <taxon>Dictyoptera</taxon>
        <taxon>Blattodea</taxon>
        <taxon>Blattoidea</taxon>
        <taxon>Blattidae</taxon>
        <taxon>Blattinae</taxon>
        <taxon>Periplaneta</taxon>
    </lineage>
</organism>
<evidence type="ECO:0000313" key="1">
    <source>
        <dbReference type="EMBL" id="KAJ4427312.1"/>
    </source>
</evidence>
<dbReference type="Proteomes" id="UP001148838">
    <property type="component" value="Unassembled WGS sequence"/>
</dbReference>
<keyword evidence="2" id="KW-1185">Reference proteome</keyword>
<evidence type="ECO:0008006" key="3">
    <source>
        <dbReference type="Google" id="ProtNLM"/>
    </source>
</evidence>
<reference evidence="1 2" key="1">
    <citation type="journal article" date="2022" name="Allergy">
        <title>Genome assembly and annotation of Periplaneta americana reveal a comprehensive cockroach allergen profile.</title>
        <authorList>
            <person name="Wang L."/>
            <person name="Xiong Q."/>
            <person name="Saelim N."/>
            <person name="Wang L."/>
            <person name="Nong W."/>
            <person name="Wan A.T."/>
            <person name="Shi M."/>
            <person name="Liu X."/>
            <person name="Cao Q."/>
            <person name="Hui J.H.L."/>
            <person name="Sookrung N."/>
            <person name="Leung T.F."/>
            <person name="Tungtrongchitr A."/>
            <person name="Tsui S.K.W."/>
        </authorList>
    </citation>
    <scope>NUCLEOTIDE SEQUENCE [LARGE SCALE GENOMIC DNA]</scope>
    <source>
        <tissue evidence="1">Whole body-01</tissue>
    </source>
</reference>
<evidence type="ECO:0000313" key="2">
    <source>
        <dbReference type="Proteomes" id="UP001148838"/>
    </source>
</evidence>
<protein>
    <recommendedName>
        <fullName evidence="3">Reverse transcriptase domain-containing protein</fullName>
    </recommendedName>
</protein>
<comment type="caution">
    <text evidence="1">The sequence shown here is derived from an EMBL/GenBank/DDBJ whole genome shotgun (WGS) entry which is preliminary data.</text>
</comment>
<proteinExistence type="predicted"/>